<dbReference type="STRING" id="1165861.A0A0L0W174"/>
<dbReference type="AlphaFoldDB" id="A0A0L0W174"/>
<evidence type="ECO:0000313" key="2">
    <source>
        <dbReference type="Proteomes" id="UP000054564"/>
    </source>
</evidence>
<dbReference type="EMBL" id="AJIL01000008">
    <property type="protein sequence ID" value="KNF05259.1"/>
    <property type="molecule type" value="Genomic_DNA"/>
</dbReference>
<dbReference type="PANTHER" id="PTHR37331">
    <property type="entry name" value="YALI0F11671P"/>
    <property type="match status" value="1"/>
</dbReference>
<keyword evidence="2" id="KW-1185">Reference proteome</keyword>
<protein>
    <submittedName>
        <fullName evidence="1">Uncharacterized protein</fullName>
    </submittedName>
</protein>
<reference evidence="2" key="1">
    <citation type="submission" date="2014-03" db="EMBL/GenBank/DDBJ databases">
        <title>The Genome Sequence of Puccinia striiformis f. sp. tritici PST-78.</title>
        <authorList>
            <consortium name="The Broad Institute Genome Sequencing Platform"/>
            <person name="Cuomo C."/>
            <person name="Hulbert S."/>
            <person name="Chen X."/>
            <person name="Walker B."/>
            <person name="Young S.K."/>
            <person name="Zeng Q."/>
            <person name="Gargeya S."/>
            <person name="Fitzgerald M."/>
            <person name="Haas B."/>
            <person name="Abouelleil A."/>
            <person name="Alvarado L."/>
            <person name="Arachchi H.M."/>
            <person name="Berlin A.M."/>
            <person name="Chapman S.B."/>
            <person name="Goldberg J."/>
            <person name="Griggs A."/>
            <person name="Gujja S."/>
            <person name="Hansen M."/>
            <person name="Howarth C."/>
            <person name="Imamovic A."/>
            <person name="Larimer J."/>
            <person name="McCowan C."/>
            <person name="Montmayeur A."/>
            <person name="Murphy C."/>
            <person name="Neiman D."/>
            <person name="Pearson M."/>
            <person name="Priest M."/>
            <person name="Roberts A."/>
            <person name="Saif S."/>
            <person name="Shea T."/>
            <person name="Sisk P."/>
            <person name="Sykes S."/>
            <person name="Wortman J."/>
            <person name="Nusbaum C."/>
            <person name="Birren B."/>
        </authorList>
    </citation>
    <scope>NUCLEOTIDE SEQUENCE [LARGE SCALE GENOMIC DNA]</scope>
    <source>
        <strain evidence="2">race PST-78</strain>
    </source>
</reference>
<organism evidence="1 2">
    <name type="scientific">Puccinia striiformis f. sp. tritici PST-78</name>
    <dbReference type="NCBI Taxonomy" id="1165861"/>
    <lineage>
        <taxon>Eukaryota</taxon>
        <taxon>Fungi</taxon>
        <taxon>Dikarya</taxon>
        <taxon>Basidiomycota</taxon>
        <taxon>Pucciniomycotina</taxon>
        <taxon>Pucciniomycetes</taxon>
        <taxon>Pucciniales</taxon>
        <taxon>Pucciniaceae</taxon>
        <taxon>Puccinia</taxon>
    </lineage>
</organism>
<name>A0A0L0W174_9BASI</name>
<comment type="caution">
    <text evidence="1">The sequence shown here is derived from an EMBL/GenBank/DDBJ whole genome shotgun (WGS) entry which is preliminary data.</text>
</comment>
<gene>
    <name evidence="1" type="ORF">PSTG_01473</name>
</gene>
<proteinExistence type="predicted"/>
<dbReference type="PANTHER" id="PTHR37331:SF1">
    <property type="entry name" value="YALI0F11671P"/>
    <property type="match status" value="1"/>
</dbReference>
<sequence length="195" mass="21550">MRLDIIRQAHRGAAYSRPLSTNRSFTTRTVSWSAQKLTDSLYHHQPSGQVSFLDTPPVFPGSPTVLGTLSAEGHFQENPSFVDLLHSVFSGAYFDDPHVRDLALSRKSASADSYLHVLGTRTKTQILNDRDPASIIFSFLAESTTGQPVPNTYQPNPALRIYTPLDGFLVFPTSLQQSLLRGCKVARNIEESSTN</sequence>
<dbReference type="OrthoDB" id="5397701at2759"/>
<accession>A0A0L0W174</accession>
<evidence type="ECO:0000313" key="1">
    <source>
        <dbReference type="EMBL" id="KNF05259.1"/>
    </source>
</evidence>
<dbReference type="Proteomes" id="UP000054564">
    <property type="component" value="Unassembled WGS sequence"/>
</dbReference>